<protein>
    <submittedName>
        <fullName evidence="9">Prenyltransferase</fullName>
    </submittedName>
</protein>
<comment type="subcellular location">
    <subcellularLocation>
        <location evidence="2">Cell membrane</location>
        <topology evidence="2">Multi-pass membrane protein</topology>
    </subcellularLocation>
</comment>
<dbReference type="Proteomes" id="UP001063698">
    <property type="component" value="Chromosome"/>
</dbReference>
<dbReference type="AlphaFoldDB" id="A0A977K8Y7"/>
<name>A0A977K8Y7_9CREN</name>
<keyword evidence="10" id="KW-1185">Reference proteome</keyword>
<feature type="transmembrane region" description="Helical" evidence="8">
    <location>
        <begin position="211"/>
        <end position="232"/>
    </location>
</feature>
<dbReference type="FunFam" id="1.10.357.140:FF:000008">
    <property type="entry name" value="4-hydroxybenzoate octaprenyltransferase"/>
    <property type="match status" value="1"/>
</dbReference>
<feature type="transmembrane region" description="Helical" evidence="8">
    <location>
        <begin position="168"/>
        <end position="190"/>
    </location>
</feature>
<feature type="transmembrane region" description="Helical" evidence="8">
    <location>
        <begin position="135"/>
        <end position="156"/>
    </location>
</feature>
<accession>A0A977K8Y7</accession>
<dbReference type="Gene3D" id="1.20.120.1780">
    <property type="entry name" value="UbiA prenyltransferase"/>
    <property type="match status" value="1"/>
</dbReference>
<dbReference type="GO" id="GO:0016765">
    <property type="term" value="F:transferase activity, transferring alkyl or aryl (other than methyl) groups"/>
    <property type="evidence" value="ECO:0007669"/>
    <property type="project" value="InterPro"/>
</dbReference>
<evidence type="ECO:0000256" key="3">
    <source>
        <dbReference type="ARBA" id="ARBA00005985"/>
    </source>
</evidence>
<feature type="transmembrane region" description="Helical" evidence="8">
    <location>
        <begin position="84"/>
        <end position="104"/>
    </location>
</feature>
<evidence type="ECO:0000256" key="8">
    <source>
        <dbReference type="SAM" id="Phobius"/>
    </source>
</evidence>
<proteinExistence type="inferred from homology"/>
<evidence type="ECO:0000256" key="4">
    <source>
        <dbReference type="ARBA" id="ARBA00022679"/>
    </source>
</evidence>
<dbReference type="KEGG" id="ipc:IPA_00995"/>
<sequence>MGRSSLKLKDYAELIRIEHTLFSLPFAYSGAVLVRIPTLKEVILIFTALFGIRSYSLIINNLVDAEIDKANPRTANRPIPSGRVSKGEALGLAAASLAIYFISAYLLNKYAFILSPIFPILATVYPFLKRYVPIAHFWLGAILGGAVIGGAIAVSGDAPNLISALLRVPWTYVVAVSAWVASFDALYAILDIDFDRSMGLHSLPADFGIKRAIRIAEITALIFAIAIVYSVSLYKLNILGSSMSAAGLFLHSKLFGMAEVNPEEAARRSLNTSLIVGLLVGGAPLTKLIP</sequence>
<evidence type="ECO:0000256" key="5">
    <source>
        <dbReference type="ARBA" id="ARBA00022692"/>
    </source>
</evidence>
<dbReference type="PANTHER" id="PTHR11048">
    <property type="entry name" value="PRENYLTRANSFERASES"/>
    <property type="match status" value="1"/>
</dbReference>
<dbReference type="GO" id="GO:0005886">
    <property type="term" value="C:plasma membrane"/>
    <property type="evidence" value="ECO:0007669"/>
    <property type="project" value="UniProtKB-SubCell"/>
</dbReference>
<dbReference type="InterPro" id="IPR006371">
    <property type="entry name" value="Polyprenyltransferase_UbiA-li"/>
</dbReference>
<dbReference type="CDD" id="cd13959">
    <property type="entry name" value="PT_UbiA_COQ2"/>
    <property type="match status" value="1"/>
</dbReference>
<evidence type="ECO:0000256" key="1">
    <source>
        <dbReference type="ARBA" id="ARBA00001946"/>
    </source>
</evidence>
<organism evidence="9 10">
    <name type="scientific">Ignicoccus pacificus DSM 13166</name>
    <dbReference type="NCBI Taxonomy" id="940294"/>
    <lineage>
        <taxon>Archaea</taxon>
        <taxon>Thermoproteota</taxon>
        <taxon>Thermoprotei</taxon>
        <taxon>Desulfurococcales</taxon>
        <taxon>Desulfurococcaceae</taxon>
        <taxon>Ignicoccus</taxon>
    </lineage>
</organism>
<evidence type="ECO:0000313" key="9">
    <source>
        <dbReference type="EMBL" id="UXD21184.1"/>
    </source>
</evidence>
<comment type="similarity">
    <text evidence="3">Belongs to the UbiA prenyltransferase family.</text>
</comment>
<keyword evidence="6 8" id="KW-1133">Transmembrane helix</keyword>
<dbReference type="InterPro" id="IPR000537">
    <property type="entry name" value="UbiA_prenyltransferase"/>
</dbReference>
<keyword evidence="5 8" id="KW-0812">Transmembrane</keyword>
<evidence type="ECO:0000256" key="7">
    <source>
        <dbReference type="ARBA" id="ARBA00023136"/>
    </source>
</evidence>
<dbReference type="Pfam" id="PF01040">
    <property type="entry name" value="UbiA"/>
    <property type="match status" value="1"/>
</dbReference>
<dbReference type="EMBL" id="CP006868">
    <property type="protein sequence ID" value="UXD21184.1"/>
    <property type="molecule type" value="Genomic_DNA"/>
</dbReference>
<evidence type="ECO:0000256" key="2">
    <source>
        <dbReference type="ARBA" id="ARBA00004651"/>
    </source>
</evidence>
<evidence type="ECO:0000256" key="6">
    <source>
        <dbReference type="ARBA" id="ARBA00022989"/>
    </source>
</evidence>
<dbReference type="InterPro" id="IPR044878">
    <property type="entry name" value="UbiA_sf"/>
</dbReference>
<dbReference type="PANTHER" id="PTHR11048:SF28">
    <property type="entry name" value="4-HYDROXYBENZOATE POLYPRENYLTRANSFERASE, MITOCHONDRIAL"/>
    <property type="match status" value="1"/>
</dbReference>
<dbReference type="NCBIfam" id="TIGR01475">
    <property type="entry name" value="ubiA_other"/>
    <property type="match status" value="1"/>
</dbReference>
<reference evidence="9" key="1">
    <citation type="submission" date="2013-11" db="EMBL/GenBank/DDBJ databases">
        <title>Comparative genomics of Ignicoccus.</title>
        <authorList>
            <person name="Podar M."/>
        </authorList>
    </citation>
    <scope>NUCLEOTIDE SEQUENCE</scope>
    <source>
        <strain evidence="9">DSM 13166</strain>
    </source>
</reference>
<gene>
    <name evidence="9" type="ORF">IPA_00995</name>
</gene>
<evidence type="ECO:0000313" key="10">
    <source>
        <dbReference type="Proteomes" id="UP001063698"/>
    </source>
</evidence>
<dbReference type="InterPro" id="IPR039653">
    <property type="entry name" value="Prenyltransferase"/>
</dbReference>
<keyword evidence="4" id="KW-0808">Transferase</keyword>
<dbReference type="Gene3D" id="1.10.357.140">
    <property type="entry name" value="UbiA prenyltransferase"/>
    <property type="match status" value="1"/>
</dbReference>
<keyword evidence="7 8" id="KW-0472">Membrane</keyword>
<comment type="cofactor">
    <cofactor evidence="1">
        <name>Mg(2+)</name>
        <dbReference type="ChEBI" id="CHEBI:18420"/>
    </cofactor>
</comment>